<keyword evidence="7" id="KW-0378">Hydrolase</keyword>
<evidence type="ECO:0000256" key="9">
    <source>
        <dbReference type="ARBA" id="ARBA00022989"/>
    </source>
</evidence>
<feature type="transmembrane region" description="Helical" evidence="12">
    <location>
        <begin position="252"/>
        <end position="272"/>
    </location>
</feature>
<evidence type="ECO:0000256" key="3">
    <source>
        <dbReference type="ARBA" id="ARBA00009266"/>
    </source>
</evidence>
<keyword evidence="10 12" id="KW-0472">Membrane</keyword>
<keyword evidence="9 12" id="KW-1133">Transmembrane helix</keyword>
<dbReference type="InterPro" id="IPR000326">
    <property type="entry name" value="PAP2/HPO"/>
</dbReference>
<feature type="domain" description="Phosphatidic acid phosphatase type 2/haloperoxidase" evidence="13">
    <location>
        <begin position="184"/>
        <end position="324"/>
    </location>
</feature>
<dbReference type="GO" id="GO:0004346">
    <property type="term" value="F:glucose-6-phosphatase activity"/>
    <property type="evidence" value="ECO:0007669"/>
    <property type="project" value="UniProtKB-EC"/>
</dbReference>
<dbReference type="SUPFAM" id="SSF48317">
    <property type="entry name" value="Acid phosphatase/Vanadium-dependent haloperoxidase"/>
    <property type="match status" value="1"/>
</dbReference>
<evidence type="ECO:0000313" key="14">
    <source>
        <dbReference type="EMBL" id="KAF3853860.1"/>
    </source>
</evidence>
<name>A0A7J5YWL4_DISMA</name>
<dbReference type="Proteomes" id="UP000518266">
    <property type="component" value="Unassembled WGS sequence"/>
</dbReference>
<keyword evidence="15" id="KW-1185">Reference proteome</keyword>
<keyword evidence="8" id="KW-0256">Endoplasmic reticulum</keyword>
<dbReference type="SMART" id="SM00014">
    <property type="entry name" value="acidPPc"/>
    <property type="match status" value="1"/>
</dbReference>
<evidence type="ECO:0000256" key="6">
    <source>
        <dbReference type="ARBA" id="ARBA00022692"/>
    </source>
</evidence>
<evidence type="ECO:0000256" key="2">
    <source>
        <dbReference type="ARBA" id="ARBA00004742"/>
    </source>
</evidence>
<feature type="region of interest" description="Disordered" evidence="11">
    <location>
        <begin position="47"/>
        <end position="66"/>
    </location>
</feature>
<dbReference type="EMBL" id="JAAKFY010000008">
    <property type="protein sequence ID" value="KAF3853860.1"/>
    <property type="molecule type" value="Genomic_DNA"/>
</dbReference>
<comment type="similarity">
    <text evidence="3">Belongs to the glucose-6-phosphatase family.</text>
</comment>
<keyword evidence="6 12" id="KW-0812">Transmembrane</keyword>
<feature type="transmembrane region" description="Helical" evidence="12">
    <location>
        <begin position="334"/>
        <end position="354"/>
    </location>
</feature>
<dbReference type="GO" id="GO:0051156">
    <property type="term" value="P:glucose 6-phosphate metabolic process"/>
    <property type="evidence" value="ECO:0007669"/>
    <property type="project" value="TreeGrafter"/>
</dbReference>
<sequence length="476" mass="52299">MEGVDGEVCANPRAFSAGRTASETNFLYSFPKMEFGGAVSISFSPCSQAGQRAGRSSKQTKDTQSQHLGLVVKRDHFSLQTLAQAGEARDMAPDAEILPRSRAAIFSARKPERLPYVKQRDVVDAGMEDIHTQGIWMAESLQKRTMSQEKNMADPKAAFLLVFPFTYFFSKRAGYSCALGSSYIGVVKLGCCLEKGILVDRGITSFVNREPNVLQFSSTCEQAQVSKRKLNSVQSQSSKAELRLSGSPSGHAMVTAAVWWVVVSTLGSFLYSRTHSVVLSAAPYLLYVVMLVAVGMSRIFILAHFPHQVIAGSITGFILGVILSRRVPEGRPLLFFFSVSMGLLLGTLLLQAGLQQLGVDLSWSITLAKKWCSRAEWIRLDTAPFSSLTRDCGALLGLGLAQYWKPGGWSLPWAPRALSLAISSMGLYHVNRLPLPVRPQGLFYSLFFIKFVIVPQVVIVLVPGLVYLFTHKKKKD</sequence>
<evidence type="ECO:0000256" key="5">
    <source>
        <dbReference type="ARBA" id="ARBA00022432"/>
    </source>
</evidence>
<evidence type="ECO:0000256" key="1">
    <source>
        <dbReference type="ARBA" id="ARBA00004477"/>
    </source>
</evidence>
<dbReference type="AlphaFoldDB" id="A0A7J5YWL4"/>
<comment type="caution">
    <text evidence="14">The sequence shown here is derived from an EMBL/GenBank/DDBJ whole genome shotgun (WGS) entry which is preliminary data.</text>
</comment>
<dbReference type="OrthoDB" id="6416209at2759"/>
<comment type="pathway">
    <text evidence="2">Carbohydrate biosynthesis; gluconeogenesis.</text>
</comment>
<accession>A0A7J5YWL4</accession>
<evidence type="ECO:0000256" key="10">
    <source>
        <dbReference type="ARBA" id="ARBA00023136"/>
    </source>
</evidence>
<evidence type="ECO:0000256" key="11">
    <source>
        <dbReference type="SAM" id="MobiDB-lite"/>
    </source>
</evidence>
<evidence type="ECO:0000259" key="13">
    <source>
        <dbReference type="SMART" id="SM00014"/>
    </source>
</evidence>
<proteinExistence type="inferred from homology"/>
<evidence type="ECO:0000256" key="4">
    <source>
        <dbReference type="ARBA" id="ARBA00012634"/>
    </source>
</evidence>
<dbReference type="PANTHER" id="PTHR12591:SF2">
    <property type="entry name" value="GLUCOSE-6-PHOSPHATASE 3"/>
    <property type="match status" value="1"/>
</dbReference>
<gene>
    <name evidence="14" type="ORF">F7725_014548</name>
</gene>
<evidence type="ECO:0000256" key="7">
    <source>
        <dbReference type="ARBA" id="ARBA00022801"/>
    </source>
</evidence>
<dbReference type="InterPro" id="IPR036938">
    <property type="entry name" value="PAP2/HPO_sf"/>
</dbReference>
<evidence type="ECO:0000256" key="8">
    <source>
        <dbReference type="ARBA" id="ARBA00022824"/>
    </source>
</evidence>
<evidence type="ECO:0000256" key="12">
    <source>
        <dbReference type="SAM" id="Phobius"/>
    </source>
</evidence>
<dbReference type="Gene3D" id="1.20.144.10">
    <property type="entry name" value="Phosphatidic acid phosphatase type 2/haloperoxidase"/>
    <property type="match status" value="1"/>
</dbReference>
<feature type="transmembrane region" description="Helical" evidence="12">
    <location>
        <begin position="284"/>
        <end position="303"/>
    </location>
</feature>
<dbReference type="EC" id="3.1.3.9" evidence="4"/>
<comment type="subcellular location">
    <subcellularLocation>
        <location evidence="1">Endoplasmic reticulum membrane</location>
        <topology evidence="1">Multi-pass membrane protein</topology>
    </subcellularLocation>
</comment>
<protein>
    <recommendedName>
        <fullName evidence="4">glucose-6-phosphatase</fullName>
        <ecNumber evidence="4">3.1.3.9</ecNumber>
    </recommendedName>
</protein>
<feature type="transmembrane region" description="Helical" evidence="12">
    <location>
        <begin position="309"/>
        <end position="327"/>
    </location>
</feature>
<reference evidence="14 15" key="1">
    <citation type="submission" date="2020-03" db="EMBL/GenBank/DDBJ databases">
        <title>Dissostichus mawsoni Genome sequencing and assembly.</title>
        <authorList>
            <person name="Park H."/>
        </authorList>
    </citation>
    <scope>NUCLEOTIDE SEQUENCE [LARGE SCALE GENOMIC DNA]</scope>
    <source>
        <strain evidence="14">DM0001</strain>
        <tissue evidence="14">Muscle</tissue>
    </source>
</reference>
<organism evidence="14 15">
    <name type="scientific">Dissostichus mawsoni</name>
    <name type="common">Antarctic cod</name>
    <dbReference type="NCBI Taxonomy" id="36200"/>
    <lineage>
        <taxon>Eukaryota</taxon>
        <taxon>Metazoa</taxon>
        <taxon>Chordata</taxon>
        <taxon>Craniata</taxon>
        <taxon>Vertebrata</taxon>
        <taxon>Euteleostomi</taxon>
        <taxon>Actinopterygii</taxon>
        <taxon>Neopterygii</taxon>
        <taxon>Teleostei</taxon>
        <taxon>Neoteleostei</taxon>
        <taxon>Acanthomorphata</taxon>
        <taxon>Eupercaria</taxon>
        <taxon>Perciformes</taxon>
        <taxon>Notothenioidei</taxon>
        <taxon>Nototheniidae</taxon>
        <taxon>Dissostichus</taxon>
    </lineage>
</organism>
<dbReference type="GO" id="GO:0005789">
    <property type="term" value="C:endoplasmic reticulum membrane"/>
    <property type="evidence" value="ECO:0007669"/>
    <property type="project" value="UniProtKB-SubCell"/>
</dbReference>
<dbReference type="GO" id="GO:0006094">
    <property type="term" value="P:gluconeogenesis"/>
    <property type="evidence" value="ECO:0007669"/>
    <property type="project" value="UniProtKB-KW"/>
</dbReference>
<feature type="transmembrane region" description="Helical" evidence="12">
    <location>
        <begin position="442"/>
        <end position="469"/>
    </location>
</feature>
<dbReference type="PANTHER" id="PTHR12591">
    <property type="entry name" value="GLUCOSE-6-PHOSPHATASE"/>
    <property type="match status" value="1"/>
</dbReference>
<keyword evidence="5" id="KW-0312">Gluconeogenesis</keyword>
<dbReference type="Pfam" id="PF01569">
    <property type="entry name" value="PAP2"/>
    <property type="match status" value="1"/>
</dbReference>
<evidence type="ECO:0000313" key="15">
    <source>
        <dbReference type="Proteomes" id="UP000518266"/>
    </source>
</evidence>